<evidence type="ECO:0008006" key="3">
    <source>
        <dbReference type="Google" id="ProtNLM"/>
    </source>
</evidence>
<protein>
    <recommendedName>
        <fullName evidence="3">Antitoxin SocA-like Panacea domain-containing protein</fullName>
    </recommendedName>
</protein>
<gene>
    <name evidence="1" type="ORF">BB347_01475</name>
</gene>
<evidence type="ECO:0000313" key="2">
    <source>
        <dbReference type="Proteomes" id="UP000187321"/>
    </source>
</evidence>
<proteinExistence type="predicted"/>
<dbReference type="KEGG" id="hda:BB347_01475"/>
<organism evidence="1 2">
    <name type="scientific">Natronorubrum daqingense</name>
    <dbReference type="NCBI Taxonomy" id="588898"/>
    <lineage>
        <taxon>Archaea</taxon>
        <taxon>Methanobacteriati</taxon>
        <taxon>Methanobacteriota</taxon>
        <taxon>Stenosarchaea group</taxon>
        <taxon>Halobacteria</taxon>
        <taxon>Halobacteriales</taxon>
        <taxon>Natrialbaceae</taxon>
        <taxon>Natronorubrum</taxon>
    </lineage>
</organism>
<evidence type="ECO:0000313" key="1">
    <source>
        <dbReference type="EMBL" id="APX95388.1"/>
    </source>
</evidence>
<name>A0A1P8R9Q4_9EURY</name>
<sequence>MGSESSLSTLQAFLDTLEEEMEWEFNLDNFDDRLRLQKFVYLSSDFGFEHPYSYGMHLRGPYSPPLAQDYYSDLDSIAPDEDSISEFDSEHFVKFVANREVRWLEVAATLRAYIRTLQNGDCQKDLPTEAIQMTIEEKNEKQDYVEKVFEEMNRVNTLNNQAED</sequence>
<dbReference type="EMBL" id="CP019327">
    <property type="protein sequence ID" value="APX95388.1"/>
    <property type="molecule type" value="Genomic_DNA"/>
</dbReference>
<reference evidence="1 2" key="1">
    <citation type="submission" date="2017-01" db="EMBL/GenBank/DDBJ databases">
        <title>Complete genome sequence of Haloterrigena daqingensis type strain (JX313T).</title>
        <authorList>
            <person name="Shuang W."/>
        </authorList>
    </citation>
    <scope>NUCLEOTIDE SEQUENCE [LARGE SCALE GENOMIC DNA]</scope>
    <source>
        <strain evidence="1 2">JX313</strain>
    </source>
</reference>
<dbReference type="AlphaFoldDB" id="A0A1P8R9Q4"/>
<dbReference type="OrthoDB" id="29226at2157"/>
<dbReference type="Proteomes" id="UP000187321">
    <property type="component" value="Chromosome"/>
</dbReference>
<accession>A0A1P8R9Q4</accession>
<dbReference type="RefSeq" id="WP_076579091.1">
    <property type="nucleotide sequence ID" value="NZ_CP019327.1"/>
</dbReference>
<dbReference type="GeneID" id="30954572"/>